<proteinExistence type="predicted"/>
<dbReference type="AlphaFoldDB" id="A0A078KPC5"/>
<dbReference type="HOGENOM" id="CLU_148550_1_0_9"/>
<evidence type="ECO:0000313" key="2">
    <source>
        <dbReference type="Proteomes" id="UP000032431"/>
    </source>
</evidence>
<evidence type="ECO:0000313" key="1">
    <source>
        <dbReference type="EMBL" id="CDZ24347.1"/>
    </source>
</evidence>
<name>A0A078KPC5_9FIRM</name>
<gene>
    <name evidence="1" type="ORF">CCDG5_1233</name>
</gene>
<dbReference type="STRING" id="29343.CCDG5_1233"/>
<dbReference type="EMBL" id="LM995447">
    <property type="protein sequence ID" value="CDZ24347.1"/>
    <property type="molecule type" value="Genomic_DNA"/>
</dbReference>
<protein>
    <submittedName>
        <fullName evidence="1">Uncharacterized protein</fullName>
    </submittedName>
</protein>
<dbReference type="OrthoDB" id="1683857at2"/>
<reference evidence="2" key="1">
    <citation type="submission" date="2014-07" db="EMBL/GenBank/DDBJ databases">
        <authorList>
            <person name="Wibberg D."/>
        </authorList>
    </citation>
    <scope>NUCLEOTIDE SEQUENCE [LARGE SCALE GENOMIC DNA]</scope>
    <source>
        <strain evidence="2">DG5</strain>
    </source>
</reference>
<accession>A0A078KPC5</accession>
<keyword evidence="2" id="KW-1185">Reference proteome</keyword>
<dbReference type="KEGG" id="ccel:CCDG5_1233"/>
<sequence length="78" mass="8985">MRKVYVAVNADFTADGKVLPRSFTWEDGRNYEVDRIIDIRPATSLKAGGCGIRYTCRIQGKEAYMFLEGNRWFMEGKD</sequence>
<dbReference type="PATRIC" id="fig|29343.3.peg.1297"/>
<organism evidence="1 2">
    <name type="scientific">[Clostridium] cellulosi</name>
    <dbReference type="NCBI Taxonomy" id="29343"/>
    <lineage>
        <taxon>Bacteria</taxon>
        <taxon>Bacillati</taxon>
        <taxon>Bacillota</taxon>
        <taxon>Clostridia</taxon>
        <taxon>Eubacteriales</taxon>
        <taxon>Oscillospiraceae</taxon>
        <taxon>Oscillospiraceae incertae sedis</taxon>
    </lineage>
</organism>
<dbReference type="Proteomes" id="UP000032431">
    <property type="component" value="Chromosome I"/>
</dbReference>